<keyword evidence="2" id="KW-1185">Reference proteome</keyword>
<organism evidence="1 2">
    <name type="scientific">Coniochaeta ligniaria NRRL 30616</name>
    <dbReference type="NCBI Taxonomy" id="1408157"/>
    <lineage>
        <taxon>Eukaryota</taxon>
        <taxon>Fungi</taxon>
        <taxon>Dikarya</taxon>
        <taxon>Ascomycota</taxon>
        <taxon>Pezizomycotina</taxon>
        <taxon>Sordariomycetes</taxon>
        <taxon>Sordariomycetidae</taxon>
        <taxon>Coniochaetales</taxon>
        <taxon>Coniochaetaceae</taxon>
        <taxon>Coniochaeta</taxon>
    </lineage>
</organism>
<proteinExistence type="predicted"/>
<dbReference type="Proteomes" id="UP000182658">
    <property type="component" value="Unassembled WGS sequence"/>
</dbReference>
<accession>A0A1J7JHF6</accession>
<reference evidence="1 2" key="1">
    <citation type="submission" date="2016-10" db="EMBL/GenBank/DDBJ databases">
        <title>Draft genome sequence of Coniochaeta ligniaria NRRL30616, a lignocellulolytic fungus for bioabatement of inhibitors in plant biomass hydrolysates.</title>
        <authorList>
            <consortium name="DOE Joint Genome Institute"/>
            <person name="Jimenez D.J."/>
            <person name="Hector R.E."/>
            <person name="Riley R."/>
            <person name="Sun H."/>
            <person name="Grigoriev I.V."/>
            <person name="Van Elsas J.D."/>
            <person name="Nichols N.N."/>
        </authorList>
    </citation>
    <scope>NUCLEOTIDE SEQUENCE [LARGE SCALE GENOMIC DNA]</scope>
    <source>
        <strain evidence="1 2">NRRL 30616</strain>
    </source>
</reference>
<dbReference type="InParanoid" id="A0A1J7JHF6"/>
<dbReference type="EMBL" id="KV875098">
    <property type="protein sequence ID" value="OIW29176.1"/>
    <property type="molecule type" value="Genomic_DNA"/>
</dbReference>
<dbReference type="AlphaFoldDB" id="A0A1J7JHF6"/>
<name>A0A1J7JHF6_9PEZI</name>
<dbReference type="OrthoDB" id="5403997at2759"/>
<evidence type="ECO:0008006" key="3">
    <source>
        <dbReference type="Google" id="ProtNLM"/>
    </source>
</evidence>
<evidence type="ECO:0000313" key="2">
    <source>
        <dbReference type="Proteomes" id="UP000182658"/>
    </source>
</evidence>
<protein>
    <recommendedName>
        <fullName evidence="3">TOM core complex subunit Tom6</fullName>
    </recommendedName>
</protein>
<gene>
    <name evidence="1" type="ORF">CONLIGDRAFT_715554</name>
</gene>
<evidence type="ECO:0000313" key="1">
    <source>
        <dbReference type="EMBL" id="OIW29176.1"/>
    </source>
</evidence>
<sequence>MPAPKKVYVQRASAIEPKSSVRSTFDTLTSPENRAVVTSIAAFGAAVAFLSSPLGEAFLLPG</sequence>